<dbReference type="EMBL" id="JARKIB010000095">
    <property type="protein sequence ID" value="KAJ7742249.1"/>
    <property type="molecule type" value="Genomic_DNA"/>
</dbReference>
<comment type="caution">
    <text evidence="1">The sequence shown here is derived from an EMBL/GenBank/DDBJ whole genome shotgun (WGS) entry which is preliminary data.</text>
</comment>
<reference evidence="1" key="1">
    <citation type="submission" date="2023-03" db="EMBL/GenBank/DDBJ databases">
        <title>Massive genome expansion in bonnet fungi (Mycena s.s.) driven by repeated elements and novel gene families across ecological guilds.</title>
        <authorList>
            <consortium name="Lawrence Berkeley National Laboratory"/>
            <person name="Harder C.B."/>
            <person name="Miyauchi S."/>
            <person name="Viragh M."/>
            <person name="Kuo A."/>
            <person name="Thoen E."/>
            <person name="Andreopoulos B."/>
            <person name="Lu D."/>
            <person name="Skrede I."/>
            <person name="Drula E."/>
            <person name="Henrissat B."/>
            <person name="Morin E."/>
            <person name="Kohler A."/>
            <person name="Barry K."/>
            <person name="LaButti K."/>
            <person name="Morin E."/>
            <person name="Salamov A."/>
            <person name="Lipzen A."/>
            <person name="Mereny Z."/>
            <person name="Hegedus B."/>
            <person name="Baldrian P."/>
            <person name="Stursova M."/>
            <person name="Weitz H."/>
            <person name="Taylor A."/>
            <person name="Grigoriev I.V."/>
            <person name="Nagy L.G."/>
            <person name="Martin F."/>
            <person name="Kauserud H."/>
        </authorList>
    </citation>
    <scope>NUCLEOTIDE SEQUENCE</scope>
    <source>
        <strain evidence="1">CBHHK182m</strain>
    </source>
</reference>
<protein>
    <submittedName>
        <fullName evidence="1">Uncharacterized protein</fullName>
    </submittedName>
</protein>
<name>A0AAD7IG51_9AGAR</name>
<dbReference type="Proteomes" id="UP001215598">
    <property type="component" value="Unassembled WGS sequence"/>
</dbReference>
<evidence type="ECO:0000313" key="1">
    <source>
        <dbReference type="EMBL" id="KAJ7742249.1"/>
    </source>
</evidence>
<keyword evidence="2" id="KW-1185">Reference proteome</keyword>
<proteinExistence type="predicted"/>
<gene>
    <name evidence="1" type="ORF">B0H16DRAFT_1464121</name>
</gene>
<dbReference type="AlphaFoldDB" id="A0AAD7IG51"/>
<organism evidence="1 2">
    <name type="scientific">Mycena metata</name>
    <dbReference type="NCBI Taxonomy" id="1033252"/>
    <lineage>
        <taxon>Eukaryota</taxon>
        <taxon>Fungi</taxon>
        <taxon>Dikarya</taxon>
        <taxon>Basidiomycota</taxon>
        <taxon>Agaricomycotina</taxon>
        <taxon>Agaricomycetes</taxon>
        <taxon>Agaricomycetidae</taxon>
        <taxon>Agaricales</taxon>
        <taxon>Marasmiineae</taxon>
        <taxon>Mycenaceae</taxon>
        <taxon>Mycena</taxon>
    </lineage>
</organism>
<sequence>MCKLASKLWSAQLNEPLRRLDPRKLLSSSPHSAQRLTRADISNAGKHDRYDIFNSLRDNGVHVKLPIEEDSSADTEEGRFSHFLQRAIAEFVDRAQGGEGGWALPKRIPDREECRGDRGYRRVLQICVATHIPCWGAHYRKIRFGYAQALVQYYVFEWPPLRLRSTSVRED</sequence>
<accession>A0AAD7IG51</accession>
<evidence type="ECO:0000313" key="2">
    <source>
        <dbReference type="Proteomes" id="UP001215598"/>
    </source>
</evidence>